<proteinExistence type="predicted"/>
<keyword evidence="2" id="KW-1185">Reference proteome</keyword>
<accession>A0A915IJ00</accession>
<dbReference type="Pfam" id="PF01682">
    <property type="entry name" value="DB"/>
    <property type="match status" value="1"/>
</dbReference>
<dbReference type="PROSITE" id="PS50853">
    <property type="entry name" value="FN3"/>
    <property type="match status" value="1"/>
</dbReference>
<organism evidence="2 3">
    <name type="scientific">Romanomermis culicivorax</name>
    <name type="common">Nematode worm</name>
    <dbReference type="NCBI Taxonomy" id="13658"/>
    <lineage>
        <taxon>Eukaryota</taxon>
        <taxon>Metazoa</taxon>
        <taxon>Ecdysozoa</taxon>
        <taxon>Nematoda</taxon>
        <taxon>Enoplea</taxon>
        <taxon>Dorylaimia</taxon>
        <taxon>Mermithida</taxon>
        <taxon>Mermithoidea</taxon>
        <taxon>Mermithidae</taxon>
        <taxon>Romanomermis</taxon>
    </lineage>
</organism>
<dbReference type="WBParaSite" id="nRc.2.0.1.t13834-RA">
    <property type="protein sequence ID" value="nRc.2.0.1.t13834-RA"/>
    <property type="gene ID" value="nRc.2.0.1.g13834"/>
</dbReference>
<dbReference type="InterPro" id="IPR003961">
    <property type="entry name" value="FN3_dom"/>
</dbReference>
<reference evidence="3" key="1">
    <citation type="submission" date="2022-11" db="UniProtKB">
        <authorList>
            <consortium name="WormBaseParasite"/>
        </authorList>
    </citation>
    <scope>IDENTIFICATION</scope>
</reference>
<feature type="domain" description="Fibronectin type-III" evidence="1">
    <location>
        <begin position="115"/>
        <end position="216"/>
    </location>
</feature>
<dbReference type="InterPro" id="IPR002602">
    <property type="entry name" value="DB"/>
</dbReference>
<dbReference type="Gene3D" id="2.60.40.10">
    <property type="entry name" value="Immunoglobulins"/>
    <property type="match status" value="1"/>
</dbReference>
<evidence type="ECO:0000313" key="2">
    <source>
        <dbReference type="Proteomes" id="UP000887565"/>
    </source>
</evidence>
<dbReference type="InterPro" id="IPR013783">
    <property type="entry name" value="Ig-like_fold"/>
</dbReference>
<dbReference type="AlphaFoldDB" id="A0A915IJ00"/>
<protein>
    <submittedName>
        <fullName evidence="3">Fibronectin type-III domain-containing protein</fullName>
    </submittedName>
</protein>
<evidence type="ECO:0000259" key="1">
    <source>
        <dbReference type="PROSITE" id="PS50853"/>
    </source>
</evidence>
<name>A0A915IJ00_ROMCU</name>
<evidence type="ECO:0000313" key="3">
    <source>
        <dbReference type="WBParaSite" id="nRc.2.0.1.t13834-RA"/>
    </source>
</evidence>
<dbReference type="Pfam" id="PF00041">
    <property type="entry name" value="fn3"/>
    <property type="match status" value="1"/>
</dbReference>
<dbReference type="InterPro" id="IPR036116">
    <property type="entry name" value="FN3_sf"/>
</dbReference>
<sequence length="216" mass="25001">MDSSSTRNIECLFICQNEVDQRLTAVNIRHKKCHTQIPLVEKCLNPPIKNSMVGSCCLSRRLPWHCLPLCEQGAPFFHNHRHSHSKDRQFFLNCLKHATTVFQCQLEYKSRLPYPPTNLTYLYERKIDKSTKNRTTVVTVKWRKSQSADRYFVYYRRIKPPPPGPSSGDWTRIDDVRDSQTNLHNLAPSSIYTLIVLAANPLGHSYSSRPIELSIS</sequence>
<dbReference type="Proteomes" id="UP000887565">
    <property type="component" value="Unplaced"/>
</dbReference>
<dbReference type="SUPFAM" id="SSF49265">
    <property type="entry name" value="Fibronectin type III"/>
    <property type="match status" value="1"/>
</dbReference>
<dbReference type="CDD" id="cd00063">
    <property type="entry name" value="FN3"/>
    <property type="match status" value="1"/>
</dbReference>